<dbReference type="Gene3D" id="2.10.240.10">
    <property type="entry name" value="Dihydroorotate dehydrogenase, electron transfer subunit"/>
    <property type="match status" value="1"/>
</dbReference>
<comment type="caution">
    <text evidence="1">The sequence shown here is derived from an EMBL/GenBank/DDBJ whole genome shotgun (WGS) entry which is preliminary data.</text>
</comment>
<protein>
    <submittedName>
        <fullName evidence="1">Uncharacterized protein</fullName>
    </submittedName>
</protein>
<dbReference type="Proteomes" id="UP000266389">
    <property type="component" value="Unassembled WGS sequence"/>
</dbReference>
<gene>
    <name evidence="1" type="ORF">D0433_00305</name>
</gene>
<sequence>MGICYGCPIRVRNANGHVRTELLCQYGSVVDARTIVFDDI</sequence>
<proteinExistence type="predicted"/>
<organism evidence="1 2">
    <name type="scientific">Candidatus Thermochlorobacter aerophilus</name>
    <dbReference type="NCBI Taxonomy" id="1868324"/>
    <lineage>
        <taxon>Bacteria</taxon>
        <taxon>Pseudomonadati</taxon>
        <taxon>Chlorobiota</taxon>
        <taxon>Chlorobiia</taxon>
        <taxon>Chlorobiales</taxon>
        <taxon>Candidatus Thermochlorobacteriaceae</taxon>
        <taxon>Candidatus Thermochlorobacter</taxon>
    </lineage>
</organism>
<reference evidence="1 2" key="1">
    <citation type="journal article" date="2011" name="ISME J.">
        <title>Community ecology of hot spring cyanobacterial mats: predominant populations and their functional potential.</title>
        <authorList>
            <person name="Klatt C.G."/>
            <person name="Wood J.M."/>
            <person name="Rusch D.B."/>
            <person name="Bateson M.M."/>
            <person name="Hamamura N."/>
            <person name="Heidelberg J.F."/>
            <person name="Grossman A.R."/>
            <person name="Bhaya D."/>
            <person name="Cohan F.M."/>
            <person name="Kuhl M."/>
            <person name="Bryant D.A."/>
            <person name="Ward D.M."/>
        </authorList>
    </citation>
    <scope>NUCLEOTIDE SEQUENCE [LARGE SCALE GENOMIC DNA]</scope>
    <source>
        <strain evidence="1">OS</strain>
    </source>
</reference>
<dbReference type="EMBL" id="PHFL01000001">
    <property type="protein sequence ID" value="RFM25508.1"/>
    <property type="molecule type" value="Genomic_DNA"/>
</dbReference>
<evidence type="ECO:0000313" key="2">
    <source>
        <dbReference type="Proteomes" id="UP000266389"/>
    </source>
</evidence>
<evidence type="ECO:0000313" key="1">
    <source>
        <dbReference type="EMBL" id="RFM25508.1"/>
    </source>
</evidence>
<accession>A0A395M5L4</accession>
<dbReference type="InterPro" id="IPR037117">
    <property type="entry name" value="Dihydroorotate_DH_ele_sf"/>
</dbReference>
<name>A0A395M5L4_9BACT</name>
<dbReference type="AlphaFoldDB" id="A0A395M5L4"/>